<dbReference type="Proteomes" id="UP001194746">
    <property type="component" value="Unassembled WGS sequence"/>
</dbReference>
<accession>A0AAD4CNY3</accession>
<evidence type="ECO:0000259" key="1">
    <source>
        <dbReference type="Pfam" id="PF00583"/>
    </source>
</evidence>
<dbReference type="InterPro" id="IPR016181">
    <property type="entry name" value="Acyl_CoA_acyltransferase"/>
</dbReference>
<dbReference type="EMBL" id="VCAU01000030">
    <property type="protein sequence ID" value="KAF9889995.1"/>
    <property type="molecule type" value="Genomic_DNA"/>
</dbReference>
<gene>
    <name evidence="2" type="ORF">FE257_006675</name>
</gene>
<feature type="domain" description="N-acetyltransferase" evidence="1">
    <location>
        <begin position="144"/>
        <end position="205"/>
    </location>
</feature>
<protein>
    <recommendedName>
        <fullName evidence="1">N-acetyltransferase domain-containing protein</fullName>
    </recommendedName>
</protein>
<dbReference type="GO" id="GO:0016747">
    <property type="term" value="F:acyltransferase activity, transferring groups other than amino-acyl groups"/>
    <property type="evidence" value="ECO:0007669"/>
    <property type="project" value="InterPro"/>
</dbReference>
<organism evidence="2 3">
    <name type="scientific">Aspergillus nanangensis</name>
    <dbReference type="NCBI Taxonomy" id="2582783"/>
    <lineage>
        <taxon>Eukaryota</taxon>
        <taxon>Fungi</taxon>
        <taxon>Dikarya</taxon>
        <taxon>Ascomycota</taxon>
        <taxon>Pezizomycotina</taxon>
        <taxon>Eurotiomycetes</taxon>
        <taxon>Eurotiomycetidae</taxon>
        <taxon>Eurotiales</taxon>
        <taxon>Aspergillaceae</taxon>
        <taxon>Aspergillus</taxon>
        <taxon>Aspergillus subgen. Circumdati</taxon>
    </lineage>
</organism>
<dbReference type="Pfam" id="PF00583">
    <property type="entry name" value="Acetyltransf_1"/>
    <property type="match status" value="1"/>
</dbReference>
<dbReference type="SUPFAM" id="SSF55729">
    <property type="entry name" value="Acyl-CoA N-acyltransferases (Nat)"/>
    <property type="match status" value="1"/>
</dbReference>
<dbReference type="AlphaFoldDB" id="A0AAD4CNY3"/>
<dbReference type="InterPro" id="IPR000182">
    <property type="entry name" value="GNAT_dom"/>
</dbReference>
<keyword evidence="3" id="KW-1185">Reference proteome</keyword>
<sequence>MTQTTTIAPMPRSYASHVDQNNILLRYKTLRLTGLQQDPQAFSSTYEKEVEFSDEKWVARITNPEAKTFIALTHNINQTSSASTIADSPVDELLSSDWVGTVTCLGPKILLTNSVRSCAPWKVFVDPDADREQGDGETKITLYMLAGMLVLRCERRRGHGRRLIEHAVKDVCGEAEKASVDRVVLLALVDANNGAACATYKCCGFEVWDEEVLLESRDGVERSIAMALDIKLKGECG</sequence>
<proteinExistence type="predicted"/>
<reference evidence="2" key="1">
    <citation type="journal article" date="2019" name="Beilstein J. Org. Chem.">
        <title>Nanangenines: drimane sesquiterpenoids as the dominant metabolite cohort of a novel Australian fungus, Aspergillus nanangensis.</title>
        <authorList>
            <person name="Lacey H.J."/>
            <person name="Gilchrist C.L.M."/>
            <person name="Crombie A."/>
            <person name="Kalaitzis J.A."/>
            <person name="Vuong D."/>
            <person name="Rutledge P.J."/>
            <person name="Turner P."/>
            <person name="Pitt J.I."/>
            <person name="Lacey E."/>
            <person name="Chooi Y.H."/>
            <person name="Piggott A.M."/>
        </authorList>
    </citation>
    <scope>NUCLEOTIDE SEQUENCE</scope>
    <source>
        <strain evidence="2">MST-FP2251</strain>
    </source>
</reference>
<reference evidence="2" key="2">
    <citation type="submission" date="2020-02" db="EMBL/GenBank/DDBJ databases">
        <authorList>
            <person name="Gilchrist C.L.M."/>
            <person name="Chooi Y.-H."/>
        </authorList>
    </citation>
    <scope>NUCLEOTIDE SEQUENCE</scope>
    <source>
        <strain evidence="2">MST-FP2251</strain>
    </source>
</reference>
<evidence type="ECO:0000313" key="2">
    <source>
        <dbReference type="EMBL" id="KAF9889995.1"/>
    </source>
</evidence>
<name>A0AAD4CNY3_ASPNN</name>
<evidence type="ECO:0000313" key="3">
    <source>
        <dbReference type="Proteomes" id="UP001194746"/>
    </source>
</evidence>
<dbReference type="Gene3D" id="3.40.630.30">
    <property type="match status" value="1"/>
</dbReference>
<comment type="caution">
    <text evidence="2">The sequence shown here is derived from an EMBL/GenBank/DDBJ whole genome shotgun (WGS) entry which is preliminary data.</text>
</comment>